<name>A0A2K8FNU6_9VIRU</name>
<accession>A0A2K8FNU6</accession>
<reference evidence="1" key="1">
    <citation type="journal article" date="2018" name="Arch. Virol.">
        <title>Characterization of a novel single-stranded RNA mycovirus related to invertebrate viruses from the plant pathogen Verticillium dahliae.</title>
        <authorList>
            <person name="Canizares M.C."/>
            <person name="Lopez-Escudero F.J."/>
            <person name="Perez-Artes E."/>
            <person name="Garcia-Pedrajas M.D."/>
        </authorList>
    </citation>
    <scope>NUCLEOTIDE SEQUENCE</scope>
    <source>
        <strain evidence="1">V143I</strain>
    </source>
</reference>
<proteinExistence type="predicted"/>
<dbReference type="EMBL" id="KY563741">
    <property type="protein sequence ID" value="AQM49990.1"/>
    <property type="molecule type" value="Genomic_RNA"/>
</dbReference>
<sequence length="260" mass="28323">MDVFPFLSFAALVIVVCVVGWRAARCAFWLALVLADFVWAWGCGSPPTGLERVPGNVRVSPADGQPERLLPKEAGGVGVTRQSPVSLHLVCNRLRRRARWVNRLESSIGLSRGQLGFVVRGRWTPDLPSASYPAGLNMVLSHFEDGAKLLGGGVVETGEGELVAYHHIELSDGSREVVFPELLSRLAGYALLRQRDAVLVSALRLRALDWCKKRALPAELSFIVVASAMRLALECSPAEAALAVTLEALGPESPRWWHRA</sequence>
<organism evidence="1">
    <name type="scientific">Verticillium dahliae RNA virus</name>
    <dbReference type="NCBI Taxonomy" id="1945524"/>
    <lineage>
        <taxon>Viruses</taxon>
    </lineage>
</organism>
<protein>
    <submittedName>
        <fullName evidence="1">Uncharacterized protein</fullName>
    </submittedName>
</protein>
<evidence type="ECO:0000313" key="1">
    <source>
        <dbReference type="EMBL" id="AQM49990.1"/>
    </source>
</evidence>